<evidence type="ECO:0000256" key="4">
    <source>
        <dbReference type="RuleBase" id="RU003744"/>
    </source>
</evidence>
<evidence type="ECO:0000256" key="1">
    <source>
        <dbReference type="ARBA" id="ARBA00004196"/>
    </source>
</evidence>
<dbReference type="SMART" id="SM00062">
    <property type="entry name" value="PBPb"/>
    <property type="match status" value="1"/>
</dbReference>
<evidence type="ECO:0000256" key="5">
    <source>
        <dbReference type="SAM" id="SignalP"/>
    </source>
</evidence>
<sequence>MRKRVSIILAAVMAMVLLLSGCAQNAGKKTFTVGFDKEFPPMGFVADDGSYTGFDLDLAKEAAKRMGMELKLQPINWDSKNMELDSGNIDCIWNGFTINGRENEYEWTKPYMNNNQIVVVLKDSPIKAFADIKDKVVGVQEDSSALSAIENNANFKSLPKQLVKTDSNMKALMELEAGSVDAVVMDECVARYNIEKKGKGFTVLDEVVGAEEFGVGFKKGNTALRDQVEKTLLEMAKDGANAKISTDWFGKDITTIGK</sequence>
<comment type="similarity">
    <text evidence="2 4">Belongs to the bacterial solute-binding protein 3 family.</text>
</comment>
<protein>
    <submittedName>
        <fullName evidence="8">Polar amino acid transport system substrate-binding protein</fullName>
    </submittedName>
</protein>
<dbReference type="PROSITE" id="PS01039">
    <property type="entry name" value="SBP_BACTERIAL_3"/>
    <property type="match status" value="1"/>
</dbReference>
<dbReference type="EMBL" id="FNID01000014">
    <property type="protein sequence ID" value="SDN24634.1"/>
    <property type="molecule type" value="Genomic_DNA"/>
</dbReference>
<evidence type="ECO:0000256" key="3">
    <source>
        <dbReference type="ARBA" id="ARBA00022729"/>
    </source>
</evidence>
<accession>A0A1G9ZTY5</accession>
<dbReference type="PANTHER" id="PTHR35936">
    <property type="entry name" value="MEMBRANE-BOUND LYTIC MUREIN TRANSGLYCOSYLASE F"/>
    <property type="match status" value="1"/>
</dbReference>
<dbReference type="PROSITE" id="PS51257">
    <property type="entry name" value="PROKAR_LIPOPROTEIN"/>
    <property type="match status" value="1"/>
</dbReference>
<dbReference type="GO" id="GO:0016020">
    <property type="term" value="C:membrane"/>
    <property type="evidence" value="ECO:0007669"/>
    <property type="project" value="InterPro"/>
</dbReference>
<gene>
    <name evidence="8" type="ORF">SAMN05192585_11439</name>
</gene>
<dbReference type="Gene3D" id="3.40.190.10">
    <property type="entry name" value="Periplasmic binding protein-like II"/>
    <property type="match status" value="2"/>
</dbReference>
<evidence type="ECO:0000259" key="6">
    <source>
        <dbReference type="SMART" id="SM00062"/>
    </source>
</evidence>
<feature type="domain" description="Ionotropic glutamate receptor C-terminal" evidence="7">
    <location>
        <begin position="30"/>
        <end position="251"/>
    </location>
</feature>
<organism evidence="8 9">
    <name type="scientific">Acetanaerobacterium elongatum</name>
    <dbReference type="NCBI Taxonomy" id="258515"/>
    <lineage>
        <taxon>Bacteria</taxon>
        <taxon>Bacillati</taxon>
        <taxon>Bacillota</taxon>
        <taxon>Clostridia</taxon>
        <taxon>Eubacteriales</taxon>
        <taxon>Oscillospiraceae</taxon>
        <taxon>Acetanaerobacterium</taxon>
    </lineage>
</organism>
<evidence type="ECO:0000259" key="7">
    <source>
        <dbReference type="SMART" id="SM00079"/>
    </source>
</evidence>
<evidence type="ECO:0000256" key="2">
    <source>
        <dbReference type="ARBA" id="ARBA00010333"/>
    </source>
</evidence>
<feature type="chain" id="PRO_5038597662" evidence="5">
    <location>
        <begin position="26"/>
        <end position="258"/>
    </location>
</feature>
<evidence type="ECO:0000313" key="9">
    <source>
        <dbReference type="Proteomes" id="UP000199182"/>
    </source>
</evidence>
<dbReference type="GO" id="GO:0030313">
    <property type="term" value="C:cell envelope"/>
    <property type="evidence" value="ECO:0007669"/>
    <property type="project" value="UniProtKB-SubCell"/>
</dbReference>
<comment type="subcellular location">
    <subcellularLocation>
        <location evidence="1">Cell envelope</location>
    </subcellularLocation>
</comment>
<dbReference type="RefSeq" id="WP_092639821.1">
    <property type="nucleotide sequence ID" value="NZ_FNID01000014.1"/>
</dbReference>
<dbReference type="AlphaFoldDB" id="A0A1G9ZTY5"/>
<feature type="domain" description="Solute-binding protein family 3/N-terminal" evidence="6">
    <location>
        <begin position="30"/>
        <end position="252"/>
    </location>
</feature>
<name>A0A1G9ZTY5_9FIRM</name>
<dbReference type="SMART" id="SM00079">
    <property type="entry name" value="PBPe"/>
    <property type="match status" value="1"/>
</dbReference>
<dbReference type="SUPFAM" id="SSF53850">
    <property type="entry name" value="Periplasmic binding protein-like II"/>
    <property type="match status" value="1"/>
</dbReference>
<dbReference type="InterPro" id="IPR001638">
    <property type="entry name" value="Solute-binding_3/MltF_N"/>
</dbReference>
<dbReference type="STRING" id="258515.SAMN05192585_11439"/>
<dbReference type="GO" id="GO:0015276">
    <property type="term" value="F:ligand-gated monoatomic ion channel activity"/>
    <property type="evidence" value="ECO:0007669"/>
    <property type="project" value="InterPro"/>
</dbReference>
<dbReference type="PANTHER" id="PTHR35936:SF34">
    <property type="entry name" value="ABC TRANSPORTER EXTRACELLULAR-BINDING PROTEIN YCKB-RELATED"/>
    <property type="match status" value="1"/>
</dbReference>
<evidence type="ECO:0000313" key="8">
    <source>
        <dbReference type="EMBL" id="SDN24634.1"/>
    </source>
</evidence>
<keyword evidence="9" id="KW-1185">Reference proteome</keyword>
<dbReference type="CDD" id="cd00996">
    <property type="entry name" value="PBP2_AatB_like"/>
    <property type="match status" value="1"/>
</dbReference>
<dbReference type="Pfam" id="PF00497">
    <property type="entry name" value="SBP_bac_3"/>
    <property type="match status" value="1"/>
</dbReference>
<feature type="signal peptide" evidence="5">
    <location>
        <begin position="1"/>
        <end position="25"/>
    </location>
</feature>
<dbReference type="InterPro" id="IPR001320">
    <property type="entry name" value="Iontro_rcpt_C"/>
</dbReference>
<dbReference type="Proteomes" id="UP000199182">
    <property type="component" value="Unassembled WGS sequence"/>
</dbReference>
<proteinExistence type="inferred from homology"/>
<reference evidence="8 9" key="1">
    <citation type="submission" date="2016-10" db="EMBL/GenBank/DDBJ databases">
        <authorList>
            <person name="de Groot N.N."/>
        </authorList>
    </citation>
    <scope>NUCLEOTIDE SEQUENCE [LARGE SCALE GENOMIC DNA]</scope>
    <source>
        <strain evidence="8 9">CGMCC 1.5012</strain>
    </source>
</reference>
<keyword evidence="3 5" id="KW-0732">Signal</keyword>
<dbReference type="InterPro" id="IPR018313">
    <property type="entry name" value="SBP_3_CS"/>
</dbReference>
<dbReference type="OrthoDB" id="9775197at2"/>